<evidence type="ECO:0000313" key="5">
    <source>
        <dbReference type="Proteomes" id="UP000023152"/>
    </source>
</evidence>
<dbReference type="InterPro" id="IPR023797">
    <property type="entry name" value="RNA3'_phos_cyclase_dom"/>
</dbReference>
<dbReference type="InterPro" id="IPR013791">
    <property type="entry name" value="RNA3'-term_phos_cycl_insert"/>
</dbReference>
<name>X6N2Z3_RETFI</name>
<comment type="caution">
    <text evidence="4">The sequence shown here is derived from an EMBL/GenBank/DDBJ whole genome shotgun (WGS) entry which is preliminary data.</text>
</comment>
<reference evidence="4 5" key="1">
    <citation type="journal article" date="2013" name="Curr. Biol.">
        <title>The Genome of the Foraminiferan Reticulomyxa filosa.</title>
        <authorList>
            <person name="Glockner G."/>
            <person name="Hulsmann N."/>
            <person name="Schleicher M."/>
            <person name="Noegel A.A."/>
            <person name="Eichinger L."/>
            <person name="Gallinger C."/>
            <person name="Pawlowski J."/>
            <person name="Sierra R."/>
            <person name="Euteneuer U."/>
            <person name="Pillet L."/>
            <person name="Moustafa A."/>
            <person name="Platzer M."/>
            <person name="Groth M."/>
            <person name="Szafranski K."/>
            <person name="Schliwa M."/>
        </authorList>
    </citation>
    <scope>NUCLEOTIDE SEQUENCE [LARGE SCALE GENOMIC DNA]</scope>
</reference>
<dbReference type="AlphaFoldDB" id="X6N2Z3"/>
<dbReference type="EMBL" id="ASPP01012396">
    <property type="protein sequence ID" value="ETO20645.1"/>
    <property type="molecule type" value="Genomic_DNA"/>
</dbReference>
<feature type="domain" description="RNA 3'-terminal phosphate cyclase insert" evidence="3">
    <location>
        <begin position="204"/>
        <end position="272"/>
    </location>
</feature>
<dbReference type="InterPro" id="IPR037136">
    <property type="entry name" value="RNA3'_phos_cyclase_dom_sf"/>
</dbReference>
<dbReference type="InterPro" id="IPR013792">
    <property type="entry name" value="RNA3'P_cycl/enolpyr_Trfase_a/b"/>
</dbReference>
<dbReference type="Gene3D" id="3.65.10.20">
    <property type="entry name" value="RNA 3'-terminal phosphate cyclase domain"/>
    <property type="match status" value="1"/>
</dbReference>
<dbReference type="SUPFAM" id="SSF55205">
    <property type="entry name" value="EPT/RTPC-like"/>
    <property type="match status" value="1"/>
</dbReference>
<feature type="domain" description="RNA 3'-terminal phosphate cyclase" evidence="2">
    <location>
        <begin position="31"/>
        <end position="112"/>
    </location>
</feature>
<dbReference type="Proteomes" id="UP000023152">
    <property type="component" value="Unassembled WGS sequence"/>
</dbReference>
<dbReference type="GO" id="GO:0005634">
    <property type="term" value="C:nucleus"/>
    <property type="evidence" value="ECO:0007669"/>
    <property type="project" value="TreeGrafter"/>
</dbReference>
<evidence type="ECO:0000259" key="2">
    <source>
        <dbReference type="Pfam" id="PF01137"/>
    </source>
</evidence>
<dbReference type="GO" id="GO:0003963">
    <property type="term" value="F:RNA-3'-phosphate cyclase activity"/>
    <property type="evidence" value="ECO:0007669"/>
    <property type="project" value="TreeGrafter"/>
</dbReference>
<dbReference type="Pfam" id="PF01137">
    <property type="entry name" value="RTC"/>
    <property type="match status" value="2"/>
</dbReference>
<dbReference type="PANTHER" id="PTHR11096">
    <property type="entry name" value="RNA 3' TERMINAL PHOSPHATE CYCLASE"/>
    <property type="match status" value="1"/>
</dbReference>
<sequence length="398" mass="44851">MYIYLYTNHLCPQFSSCTLCKFIEKAKYLFGELYGNFDNSTEIYYYPRKDKKHLAKQKNSFVVDTKTAGSVCLLLQIALPCCLFEPHPMSLTLKGGTNASFAPPIDYVQNVLQVKKNYCSSVKRKSNLFFVVVATIWSIIIVCIRRLLNVEMNVTCKRRGFYPHGGGEILMQTQPISWPNQPHSHTDSTQTSPSNGTLPAFQLTEKGNVKEIRGIALVSKIDRHVAVQIAQGAKKYLAAHLQPNIEIDIQIKKEDSLSVASAIILVAETTKGESKDFFFNIHQRIITKTKKHKQFEMCQQRKKNLCIFFKLILIELGVLFGSSALRDKNTNITNAQIGESAAHDLLEDLIYSGENCCVDRYLQDQLIIFAALAQGKSELKCGTLELHTKTAIHFAEIS</sequence>
<keyword evidence="5" id="KW-1185">Reference proteome</keyword>
<dbReference type="GO" id="GO:0006396">
    <property type="term" value="P:RNA processing"/>
    <property type="evidence" value="ECO:0007669"/>
    <property type="project" value="InterPro"/>
</dbReference>
<feature type="transmembrane region" description="Helical" evidence="1">
    <location>
        <begin position="128"/>
        <end position="148"/>
    </location>
</feature>
<dbReference type="InterPro" id="IPR000228">
    <property type="entry name" value="RNA3'_term_phos_cyc"/>
</dbReference>
<evidence type="ECO:0000256" key="1">
    <source>
        <dbReference type="SAM" id="Phobius"/>
    </source>
</evidence>
<evidence type="ECO:0000259" key="3">
    <source>
        <dbReference type="Pfam" id="PF05189"/>
    </source>
</evidence>
<dbReference type="InterPro" id="IPR020719">
    <property type="entry name" value="RNA3'_term_phos_cycl-like_CS"/>
</dbReference>
<keyword evidence="1" id="KW-0812">Transmembrane</keyword>
<dbReference type="Gene3D" id="3.30.360.20">
    <property type="entry name" value="RNA 3'-terminal phosphate cyclase, insert domain"/>
    <property type="match status" value="1"/>
</dbReference>
<dbReference type="InterPro" id="IPR036553">
    <property type="entry name" value="RPTC_insert"/>
</dbReference>
<dbReference type="PROSITE" id="PS01287">
    <property type="entry name" value="RTC"/>
    <property type="match status" value="1"/>
</dbReference>
<gene>
    <name evidence="4" type="ORF">RFI_16570</name>
</gene>
<protein>
    <submittedName>
        <fullName evidence="4">Uncharacterized protein</fullName>
    </submittedName>
</protein>
<keyword evidence="1" id="KW-1133">Transmembrane helix</keyword>
<feature type="domain" description="RNA 3'-terminal phosphate cyclase" evidence="2">
    <location>
        <begin position="137"/>
        <end position="396"/>
    </location>
</feature>
<dbReference type="OrthoDB" id="25029at2759"/>
<organism evidence="4 5">
    <name type="scientific">Reticulomyxa filosa</name>
    <dbReference type="NCBI Taxonomy" id="46433"/>
    <lineage>
        <taxon>Eukaryota</taxon>
        <taxon>Sar</taxon>
        <taxon>Rhizaria</taxon>
        <taxon>Retaria</taxon>
        <taxon>Foraminifera</taxon>
        <taxon>Monothalamids</taxon>
        <taxon>Reticulomyxidae</taxon>
        <taxon>Reticulomyxa</taxon>
    </lineage>
</organism>
<keyword evidence="1" id="KW-0472">Membrane</keyword>
<accession>X6N2Z3</accession>
<dbReference type="PANTHER" id="PTHR11096:SF0">
    <property type="entry name" value="RNA 3'-TERMINAL PHOSPHATE CYCLASE"/>
    <property type="match status" value="1"/>
</dbReference>
<evidence type="ECO:0000313" key="4">
    <source>
        <dbReference type="EMBL" id="ETO20645.1"/>
    </source>
</evidence>
<dbReference type="Pfam" id="PF05189">
    <property type="entry name" value="RTC_insert"/>
    <property type="match status" value="1"/>
</dbReference>
<proteinExistence type="predicted"/>